<feature type="domain" description="N-acetyltransferase" evidence="1">
    <location>
        <begin position="145"/>
        <end position="287"/>
    </location>
</feature>
<dbReference type="Pfam" id="PF00583">
    <property type="entry name" value="Acetyltransf_1"/>
    <property type="match status" value="1"/>
</dbReference>
<dbReference type="STRING" id="1852522.SAMN06295960_3023"/>
<dbReference type="PROSITE" id="PS51186">
    <property type="entry name" value="GNAT"/>
    <property type="match status" value="1"/>
</dbReference>
<dbReference type="GO" id="GO:0016747">
    <property type="term" value="F:acyltransferase activity, transferring groups other than amino-acyl groups"/>
    <property type="evidence" value="ECO:0007669"/>
    <property type="project" value="InterPro"/>
</dbReference>
<evidence type="ECO:0000259" key="1">
    <source>
        <dbReference type="PROSITE" id="PS51186"/>
    </source>
</evidence>
<protein>
    <recommendedName>
        <fullName evidence="1">N-acetyltransferase domain-containing protein</fullName>
    </recommendedName>
</protein>
<accession>A0A1X7L6P7</accession>
<dbReference type="CDD" id="cd04301">
    <property type="entry name" value="NAT_SF"/>
    <property type="match status" value="1"/>
</dbReference>
<dbReference type="PANTHER" id="PTHR31143">
    <property type="match status" value="1"/>
</dbReference>
<evidence type="ECO:0000313" key="2">
    <source>
        <dbReference type="EMBL" id="SMG49144.1"/>
    </source>
</evidence>
<keyword evidence="3" id="KW-1185">Reference proteome</keyword>
<dbReference type="InterPro" id="IPR000182">
    <property type="entry name" value="GNAT_dom"/>
</dbReference>
<dbReference type="Proteomes" id="UP000193834">
    <property type="component" value="Unassembled WGS sequence"/>
</dbReference>
<dbReference type="OrthoDB" id="3174529at2"/>
<dbReference type="InterPro" id="IPR027365">
    <property type="entry name" value="GNAT_acetyltra_YdfB-like"/>
</dbReference>
<gene>
    <name evidence="2" type="ORF">SAMN06295960_3023</name>
</gene>
<organism evidence="2 3">
    <name type="scientific">Paenibacillus aquistagni</name>
    <dbReference type="NCBI Taxonomy" id="1852522"/>
    <lineage>
        <taxon>Bacteria</taxon>
        <taxon>Bacillati</taxon>
        <taxon>Bacillota</taxon>
        <taxon>Bacilli</taxon>
        <taxon>Bacillales</taxon>
        <taxon>Paenibacillaceae</taxon>
        <taxon>Paenibacillus</taxon>
    </lineage>
</organism>
<dbReference type="AlphaFoldDB" id="A0A1X7L6P7"/>
<proteinExistence type="predicted"/>
<name>A0A1X7L6P7_9BACL</name>
<dbReference type="InterPro" id="IPR016181">
    <property type="entry name" value="Acyl_CoA_acyltransferase"/>
</dbReference>
<dbReference type="Gene3D" id="3.40.630.30">
    <property type="match status" value="1"/>
</dbReference>
<dbReference type="SUPFAM" id="SSF55729">
    <property type="entry name" value="Acyl-CoA N-acyltransferases (Nat)"/>
    <property type="match status" value="1"/>
</dbReference>
<dbReference type="PANTHER" id="PTHR31143:SF2">
    <property type="entry name" value="FR47-LIKE DOMAIN-CONTAINING PROTEIN-RELATED"/>
    <property type="match status" value="1"/>
</dbReference>
<reference evidence="2 3" key="1">
    <citation type="submission" date="2017-04" db="EMBL/GenBank/DDBJ databases">
        <authorList>
            <person name="Afonso C.L."/>
            <person name="Miller P.J."/>
            <person name="Scott M.A."/>
            <person name="Spackman E."/>
            <person name="Goraichik I."/>
            <person name="Dimitrov K.M."/>
            <person name="Suarez D.L."/>
            <person name="Swayne D.E."/>
        </authorList>
    </citation>
    <scope>NUCLEOTIDE SEQUENCE [LARGE SCALE GENOMIC DNA]</scope>
    <source>
        <strain evidence="2 3">11</strain>
    </source>
</reference>
<sequence>MGNFSIEEKGEGPMLVSNRSFQHVFAQPAFQAMEAKYNVLYAILTGEDALSIHTETGDILLGQTPGYFAWLYIQPELHANRKEELLNALVKYPYSSRLPGVTGDPELIRDFVERYASAYDVTPVVRMELQAYHCPKVIEQEGVRGRMRPAAPGDEQTIARFIVGLNQEAMNQTVKLEDVLERVQVLLPAGHISVWEVDGQVVSLASAAHRSPRHARINMVYTDPAHRGQRYAGALVGGLCRSLLQEGLTPMLYADANYASSNKAYQRVGFTSCGVVTEYRFDAKDDH</sequence>
<evidence type="ECO:0000313" key="3">
    <source>
        <dbReference type="Proteomes" id="UP000193834"/>
    </source>
</evidence>
<dbReference type="EMBL" id="FXAZ01000004">
    <property type="protein sequence ID" value="SMG49144.1"/>
    <property type="molecule type" value="Genomic_DNA"/>
</dbReference>